<sequence length="298" mass="33842">MTGLICKADLTYCKTIGKLMPYKLPDPKGHPIDPKVMDTVEARWRGGEPLPVTTDMLQLDIERVRELLLERGYKEAQDRWNTRHCGVPENDLYGPFTEAEHEKLENWLQTEVQTDPQLAQLLDGVENSNSNSLMAARRLFRERHPVGQIPEPRQEQKAKWLDQDATKTKVIDNDVDEVRVEFGGREIRSWTYQDEAERRIKMGLAHEFAEGFYQAQLLAQPEISADPNLGTGQLREDLITLRDRIKGESRQDGDLLASAVNRLNELSSATSSLLGARTAGEHPKPREKRLDASSTLSM</sequence>
<dbReference type="AlphaFoldDB" id="A0A0P7IV57"/>
<dbReference type="EMBL" id="LKBA01000008">
    <property type="protein sequence ID" value="KPN62977.1"/>
    <property type="molecule type" value="Genomic_DNA"/>
</dbReference>
<evidence type="ECO:0000313" key="3">
    <source>
        <dbReference type="Proteomes" id="UP000050471"/>
    </source>
</evidence>
<feature type="region of interest" description="Disordered" evidence="1">
    <location>
        <begin position="274"/>
        <end position="298"/>
    </location>
</feature>
<evidence type="ECO:0000256" key="1">
    <source>
        <dbReference type="SAM" id="MobiDB-lite"/>
    </source>
</evidence>
<organism evidence="2 3">
    <name type="scientific">Aliiroseovarius crassostreae</name>
    <dbReference type="NCBI Taxonomy" id="154981"/>
    <lineage>
        <taxon>Bacteria</taxon>
        <taxon>Pseudomonadati</taxon>
        <taxon>Pseudomonadota</taxon>
        <taxon>Alphaproteobacteria</taxon>
        <taxon>Rhodobacterales</taxon>
        <taxon>Paracoccaceae</taxon>
        <taxon>Aliiroseovarius</taxon>
    </lineage>
</organism>
<keyword evidence="3" id="KW-1185">Reference proteome</keyword>
<proteinExistence type="predicted"/>
<protein>
    <submittedName>
        <fullName evidence="2">Uncharacterized protein</fullName>
    </submittedName>
</protein>
<feature type="compositionally biased region" description="Basic and acidic residues" evidence="1">
    <location>
        <begin position="279"/>
        <end position="291"/>
    </location>
</feature>
<dbReference type="RefSeq" id="WP_055190921.1">
    <property type="nucleotide sequence ID" value="NZ_LKBA01000008.1"/>
</dbReference>
<evidence type="ECO:0000313" key="2">
    <source>
        <dbReference type="EMBL" id="KPN62977.1"/>
    </source>
</evidence>
<dbReference type="STRING" id="154981.AKJ29_02175"/>
<gene>
    <name evidence="2" type="ORF">AKJ29_02175</name>
</gene>
<dbReference type="Proteomes" id="UP000050471">
    <property type="component" value="Unassembled WGS sequence"/>
</dbReference>
<name>A0A0P7IV57_9RHOB</name>
<accession>A0A0P7IV57</accession>
<comment type="caution">
    <text evidence="2">The sequence shown here is derived from an EMBL/GenBank/DDBJ whole genome shotgun (WGS) entry which is preliminary data.</text>
</comment>
<reference evidence="2 3" key="1">
    <citation type="submission" date="2015-09" db="EMBL/GenBank/DDBJ databases">
        <title>Draft genome sequence of Aliiroseovarius crassostreae CV919-312TSm, the causative agent of Roseovarius Oyster Disease (formerly Juvenile Oyster Disease).</title>
        <authorList>
            <person name="Kessner L."/>
            <person name="Spinard E."/>
            <person name="Nelson D."/>
        </authorList>
    </citation>
    <scope>NUCLEOTIDE SEQUENCE [LARGE SCALE GENOMIC DNA]</scope>
    <source>
        <strain evidence="2 3">CV919-312</strain>
    </source>
</reference>